<accession>A0A4R5QDZ4</accession>
<organism evidence="1 2">
    <name type="scientific">Dankookia rubra</name>
    <dbReference type="NCBI Taxonomy" id="1442381"/>
    <lineage>
        <taxon>Bacteria</taxon>
        <taxon>Pseudomonadati</taxon>
        <taxon>Pseudomonadota</taxon>
        <taxon>Alphaproteobacteria</taxon>
        <taxon>Acetobacterales</taxon>
        <taxon>Roseomonadaceae</taxon>
        <taxon>Dankookia</taxon>
    </lineage>
</organism>
<protein>
    <submittedName>
        <fullName evidence="1">Uncharacterized protein</fullName>
    </submittedName>
</protein>
<name>A0A4R5QDZ4_9PROT</name>
<gene>
    <name evidence="1" type="ORF">E2C06_19805</name>
</gene>
<keyword evidence="2" id="KW-1185">Reference proteome</keyword>
<sequence>MQTRTGRVSLVQESRFQLVEDDGHSTLFVLSHAAAIEPQDLPALQRDSSRIAVRCDAAPGKVAQVAHAIRILDRVPETSR</sequence>
<evidence type="ECO:0000313" key="1">
    <source>
        <dbReference type="EMBL" id="TDH60868.1"/>
    </source>
</evidence>
<dbReference type="RefSeq" id="WP_133290346.1">
    <property type="nucleotide sequence ID" value="NZ_SMSJ01000030.1"/>
</dbReference>
<evidence type="ECO:0000313" key="2">
    <source>
        <dbReference type="Proteomes" id="UP000295096"/>
    </source>
</evidence>
<dbReference type="EMBL" id="SMSJ01000030">
    <property type="protein sequence ID" value="TDH60868.1"/>
    <property type="molecule type" value="Genomic_DNA"/>
</dbReference>
<comment type="caution">
    <text evidence="1">The sequence shown here is derived from an EMBL/GenBank/DDBJ whole genome shotgun (WGS) entry which is preliminary data.</text>
</comment>
<dbReference type="Proteomes" id="UP000295096">
    <property type="component" value="Unassembled WGS sequence"/>
</dbReference>
<proteinExistence type="predicted"/>
<dbReference type="OrthoDB" id="7362383at2"/>
<dbReference type="AlphaFoldDB" id="A0A4R5QDZ4"/>
<reference evidence="1 2" key="1">
    <citation type="journal article" date="2016" name="J. Microbiol.">
        <title>Dankookia rubra gen. nov., sp. nov., an alphaproteobacterium isolated from sediment of a shallow stream.</title>
        <authorList>
            <person name="Kim W.H."/>
            <person name="Kim D.H."/>
            <person name="Kang K."/>
            <person name="Ahn T.Y."/>
        </authorList>
    </citation>
    <scope>NUCLEOTIDE SEQUENCE [LARGE SCALE GENOMIC DNA]</scope>
    <source>
        <strain evidence="1 2">JCM30602</strain>
    </source>
</reference>